<name>A0A8H7AP03_9EURO</name>
<dbReference type="PANTHER" id="PTHR38115">
    <property type="entry name" value="LIPOCALIN-LIKE DOMAIN-CONTAINING PROTEIN"/>
    <property type="match status" value="1"/>
</dbReference>
<proteinExistence type="predicted"/>
<organism evidence="1 2">
    <name type="scientific">Endocarpon pusillum</name>
    <dbReference type="NCBI Taxonomy" id="364733"/>
    <lineage>
        <taxon>Eukaryota</taxon>
        <taxon>Fungi</taxon>
        <taxon>Dikarya</taxon>
        <taxon>Ascomycota</taxon>
        <taxon>Pezizomycotina</taxon>
        <taxon>Eurotiomycetes</taxon>
        <taxon>Chaetothyriomycetidae</taxon>
        <taxon>Verrucariales</taxon>
        <taxon>Verrucariaceae</taxon>
        <taxon>Endocarpon</taxon>
    </lineage>
</organism>
<keyword evidence="2" id="KW-1185">Reference proteome</keyword>
<dbReference type="AlphaFoldDB" id="A0A8H7AP03"/>
<sequence>MAAPPKVTIDDLSGKFVMNRNLSDPIDPLLTLQGLSWFLRKAISFATVTLSVHQYRKPPSEEPKQPIHIDITQRATGGISTTQENRVLDWSERDHEDRIFGKVKGRSRMFEGFAGGENGFKMEEGRGGG</sequence>
<evidence type="ECO:0000313" key="1">
    <source>
        <dbReference type="EMBL" id="KAF7510889.1"/>
    </source>
</evidence>
<dbReference type="EMBL" id="JAACFV010000025">
    <property type="protein sequence ID" value="KAF7510889.1"/>
    <property type="molecule type" value="Genomic_DNA"/>
</dbReference>
<protein>
    <submittedName>
        <fullName evidence="1">Uncharacterized protein</fullName>
    </submittedName>
</protein>
<evidence type="ECO:0000313" key="2">
    <source>
        <dbReference type="Proteomes" id="UP000606974"/>
    </source>
</evidence>
<reference evidence="1" key="1">
    <citation type="submission" date="2020-02" db="EMBL/GenBank/DDBJ databases">
        <authorList>
            <person name="Palmer J.M."/>
        </authorList>
    </citation>
    <scope>NUCLEOTIDE SEQUENCE</scope>
    <source>
        <strain evidence="1">EPUS1.4</strain>
        <tissue evidence="1">Thallus</tissue>
    </source>
</reference>
<comment type="caution">
    <text evidence="1">The sequence shown here is derived from an EMBL/GenBank/DDBJ whole genome shotgun (WGS) entry which is preliminary data.</text>
</comment>
<dbReference type="OrthoDB" id="425354at2759"/>
<dbReference type="Proteomes" id="UP000606974">
    <property type="component" value="Unassembled WGS sequence"/>
</dbReference>
<accession>A0A8H7AP03</accession>
<gene>
    <name evidence="1" type="ORF">GJ744_005719</name>
</gene>
<dbReference type="PANTHER" id="PTHR38115:SF1">
    <property type="entry name" value="LIPOCALIN-LIKE DOMAIN-CONTAINING PROTEIN"/>
    <property type="match status" value="1"/>
</dbReference>
<dbReference type="InterPro" id="IPR053037">
    <property type="entry name" value="Pericyclase_pydY-like"/>
</dbReference>